<keyword evidence="2" id="KW-1185">Reference proteome</keyword>
<gene>
    <name evidence="1" type="ORF">NPE20_10630</name>
</gene>
<sequence length="120" mass="13732">MLRKGHDMMNPVQTSIPQADGSDRYVIIEPIIEKDGQRGLRSTGVYKIYKDALDDETHLFTEPEEFAEVNDELPDEQNPDYLGKFIFESGCLRQFEGQVLSLAEQAYLAVFIEAYQEPDL</sequence>
<organism evidence="1 2">
    <name type="scientific">Mucilaginibacter aquariorum</name>
    <dbReference type="NCBI Taxonomy" id="2967225"/>
    <lineage>
        <taxon>Bacteria</taxon>
        <taxon>Pseudomonadati</taxon>
        <taxon>Bacteroidota</taxon>
        <taxon>Sphingobacteriia</taxon>
        <taxon>Sphingobacteriales</taxon>
        <taxon>Sphingobacteriaceae</taxon>
        <taxon>Mucilaginibacter</taxon>
    </lineage>
</organism>
<dbReference type="EMBL" id="JANHOH010000001">
    <property type="protein sequence ID" value="MCQ6958418.1"/>
    <property type="molecule type" value="Genomic_DNA"/>
</dbReference>
<protein>
    <submittedName>
        <fullName evidence="1">Uncharacterized protein</fullName>
    </submittedName>
</protein>
<evidence type="ECO:0000313" key="1">
    <source>
        <dbReference type="EMBL" id="MCQ6958418.1"/>
    </source>
</evidence>
<evidence type="ECO:0000313" key="2">
    <source>
        <dbReference type="Proteomes" id="UP001204376"/>
    </source>
</evidence>
<accession>A0ABT1T394</accession>
<reference evidence="1 2" key="1">
    <citation type="submission" date="2022-07" db="EMBL/GenBank/DDBJ databases">
        <title>Mucilaginibacter sp. JC4.</title>
        <authorList>
            <person name="Le V."/>
            <person name="Ko S.-R."/>
            <person name="Ahn C.-Y."/>
            <person name="Oh H.-M."/>
        </authorList>
    </citation>
    <scope>NUCLEOTIDE SEQUENCE [LARGE SCALE GENOMIC DNA]</scope>
    <source>
        <strain evidence="1 2">JC4</strain>
    </source>
</reference>
<comment type="caution">
    <text evidence="1">The sequence shown here is derived from an EMBL/GenBank/DDBJ whole genome shotgun (WGS) entry which is preliminary data.</text>
</comment>
<dbReference type="Proteomes" id="UP001204376">
    <property type="component" value="Unassembled WGS sequence"/>
</dbReference>
<name>A0ABT1T394_9SPHI</name>
<dbReference type="RefSeq" id="WP_256538592.1">
    <property type="nucleotide sequence ID" value="NZ_JANHOH010000001.1"/>
</dbReference>
<proteinExistence type="predicted"/>